<sequence>MANGARSGRPRPRWQMTTRSRFALVLGLAGLAVAGVQLAMLSDPPTVVQLVVVAFWSVVGVAYLGSALAQHVRARRRPAPAPPAPAPLEEIVPVPVRPARPRPRPAPTGEGHGAQAPEAPEAAERAARPAVPATTTKAPTPAPAPAPAPSPATTAVRPAPAAAEETTDVLAVRTAAVTSPTPPAPSRPAPSRPAPSRPAASRPAPSRPASSPVPSSPVPSSPVPSRPPGRPALRVVPGEAVLPSALSFGPTRGGTVTGGTEARRRPRPTPPSGEPRVEVPPRPPLAAVPDPLSDPLPDLPPSVPVPLPSASPLSAPLPVARTTRSGAHAAPTGAPRSSRHRADPPEPVAAGGPAPRPGRHAEPDASATRGPRHGR</sequence>
<protein>
    <submittedName>
        <fullName evidence="3">Uncharacterized protein</fullName>
    </submittedName>
</protein>
<feature type="compositionally biased region" description="Pro residues" evidence="1">
    <location>
        <begin position="180"/>
        <end position="196"/>
    </location>
</feature>
<feature type="region of interest" description="Disordered" evidence="1">
    <location>
        <begin position="77"/>
        <end position="375"/>
    </location>
</feature>
<comment type="caution">
    <text evidence="3">The sequence shown here is derived from an EMBL/GenBank/DDBJ whole genome shotgun (WGS) entry which is preliminary data.</text>
</comment>
<feature type="compositionally biased region" description="Low complexity" evidence="1">
    <location>
        <begin position="197"/>
        <end position="213"/>
    </location>
</feature>
<accession>A0ABP9AFU4</accession>
<dbReference type="EMBL" id="BAABHO010000007">
    <property type="protein sequence ID" value="GAA4780419.1"/>
    <property type="molecule type" value="Genomic_DNA"/>
</dbReference>
<feature type="compositionally biased region" description="Pro residues" evidence="1">
    <location>
        <begin position="214"/>
        <end position="230"/>
    </location>
</feature>
<feature type="compositionally biased region" description="Low complexity" evidence="1">
    <location>
        <begin position="310"/>
        <end position="320"/>
    </location>
</feature>
<dbReference type="PRINTS" id="PR01217">
    <property type="entry name" value="PRICHEXTENSN"/>
</dbReference>
<keyword evidence="2" id="KW-1133">Transmembrane helix</keyword>
<proteinExistence type="predicted"/>
<evidence type="ECO:0000313" key="3">
    <source>
        <dbReference type="EMBL" id="GAA4780419.1"/>
    </source>
</evidence>
<gene>
    <name evidence="3" type="ORF">GCM10023200_12070</name>
</gene>
<evidence type="ECO:0000313" key="4">
    <source>
        <dbReference type="Proteomes" id="UP001500928"/>
    </source>
</evidence>
<reference evidence="4" key="1">
    <citation type="journal article" date="2019" name="Int. J. Syst. Evol. Microbiol.">
        <title>The Global Catalogue of Microorganisms (GCM) 10K type strain sequencing project: providing services to taxonomists for standard genome sequencing and annotation.</title>
        <authorList>
            <consortium name="The Broad Institute Genomics Platform"/>
            <consortium name="The Broad Institute Genome Sequencing Center for Infectious Disease"/>
            <person name="Wu L."/>
            <person name="Ma J."/>
        </authorList>
    </citation>
    <scope>NUCLEOTIDE SEQUENCE [LARGE SCALE GENOMIC DNA]</scope>
    <source>
        <strain evidence="4">JCM 17979</strain>
    </source>
</reference>
<keyword evidence="2" id="KW-0812">Transmembrane</keyword>
<keyword evidence="2" id="KW-0472">Membrane</keyword>
<dbReference type="Proteomes" id="UP001500928">
    <property type="component" value="Unassembled WGS sequence"/>
</dbReference>
<evidence type="ECO:0000256" key="1">
    <source>
        <dbReference type="SAM" id="MobiDB-lite"/>
    </source>
</evidence>
<feature type="compositionally biased region" description="Pro residues" evidence="1">
    <location>
        <begin position="268"/>
        <end position="309"/>
    </location>
</feature>
<name>A0ABP9AFU4_9PSEU</name>
<feature type="compositionally biased region" description="Pro residues" evidence="1">
    <location>
        <begin position="140"/>
        <end position="150"/>
    </location>
</feature>
<keyword evidence="4" id="KW-1185">Reference proteome</keyword>
<organism evidence="3 4">
    <name type="scientific">Actinomycetospora chlora</name>
    <dbReference type="NCBI Taxonomy" id="663608"/>
    <lineage>
        <taxon>Bacteria</taxon>
        <taxon>Bacillati</taxon>
        <taxon>Actinomycetota</taxon>
        <taxon>Actinomycetes</taxon>
        <taxon>Pseudonocardiales</taxon>
        <taxon>Pseudonocardiaceae</taxon>
        <taxon>Actinomycetospora</taxon>
    </lineage>
</organism>
<feature type="compositionally biased region" description="Low complexity" evidence="1">
    <location>
        <begin position="128"/>
        <end position="139"/>
    </location>
</feature>
<feature type="transmembrane region" description="Helical" evidence="2">
    <location>
        <begin position="48"/>
        <end position="69"/>
    </location>
</feature>
<feature type="compositionally biased region" description="Low complexity" evidence="1">
    <location>
        <begin position="151"/>
        <end position="164"/>
    </location>
</feature>
<evidence type="ECO:0000256" key="2">
    <source>
        <dbReference type="SAM" id="Phobius"/>
    </source>
</evidence>